<feature type="transmembrane region" description="Helical" evidence="1">
    <location>
        <begin position="287"/>
        <end position="310"/>
    </location>
</feature>
<evidence type="ECO:0000313" key="2">
    <source>
        <dbReference type="EMBL" id="CAH0514687.1"/>
    </source>
</evidence>
<name>A0ABN8CNW5_9STRA</name>
<dbReference type="InterPro" id="IPR001372">
    <property type="entry name" value="Dynein_light_chain_typ-1/2"/>
</dbReference>
<organism evidence="2 3">
    <name type="scientific">Peronospora belbahrii</name>
    <dbReference type="NCBI Taxonomy" id="622444"/>
    <lineage>
        <taxon>Eukaryota</taxon>
        <taxon>Sar</taxon>
        <taxon>Stramenopiles</taxon>
        <taxon>Oomycota</taxon>
        <taxon>Peronosporomycetes</taxon>
        <taxon>Peronosporales</taxon>
        <taxon>Peronosporaceae</taxon>
        <taxon>Peronospora</taxon>
    </lineage>
</organism>
<keyword evidence="3" id="KW-1185">Reference proteome</keyword>
<dbReference type="PANTHER" id="PTHR11886:SF35">
    <property type="entry name" value="DYNEIN LIGHT CHAIN"/>
    <property type="match status" value="1"/>
</dbReference>
<gene>
    <name evidence="2" type="ORF">PBS001_LOCUS1428</name>
</gene>
<reference evidence="2 3" key="1">
    <citation type="submission" date="2021-11" db="EMBL/GenBank/DDBJ databases">
        <authorList>
            <person name="Islam A."/>
            <person name="Islam S."/>
            <person name="Flora M.S."/>
            <person name="Rahman M."/>
            <person name="Ziaur R.M."/>
            <person name="Epstein J.H."/>
            <person name="Hassan M."/>
            <person name="Klassen M."/>
            <person name="Woodard K."/>
            <person name="Webb A."/>
            <person name="Webby R.J."/>
            <person name="El Zowalaty M.E."/>
        </authorList>
    </citation>
    <scope>NUCLEOTIDE SEQUENCE [LARGE SCALE GENOMIC DNA]</scope>
    <source>
        <strain evidence="2">Pbs1</strain>
    </source>
</reference>
<evidence type="ECO:0000313" key="3">
    <source>
        <dbReference type="Proteomes" id="UP001158986"/>
    </source>
</evidence>
<protein>
    <recommendedName>
        <fullName evidence="4">Transmembrane protein</fullName>
    </recommendedName>
</protein>
<dbReference type="EMBL" id="CAKLCB010000081">
    <property type="protein sequence ID" value="CAH0514687.1"/>
    <property type="molecule type" value="Genomic_DNA"/>
</dbReference>
<accession>A0ABN8CNW5</accession>
<dbReference type="SMART" id="SM01375">
    <property type="entry name" value="Dynein_light"/>
    <property type="match status" value="2"/>
</dbReference>
<keyword evidence="1" id="KW-0812">Transmembrane</keyword>
<dbReference type="Proteomes" id="UP001158986">
    <property type="component" value="Unassembled WGS sequence"/>
</dbReference>
<dbReference type="CDD" id="cd21450">
    <property type="entry name" value="DLC-like_DYNLL1-like"/>
    <property type="match status" value="1"/>
</dbReference>
<keyword evidence="1" id="KW-1133">Transmembrane helix</keyword>
<dbReference type="Gene3D" id="3.30.740.10">
    <property type="entry name" value="Protein Inhibitor Of Neuronal Nitric Oxide Synthase"/>
    <property type="match status" value="2"/>
</dbReference>
<keyword evidence="1" id="KW-0472">Membrane</keyword>
<sequence>MVFYGADFQVSKSPVASITNQVAAKSTVNDAARRTSNIRNFAAEIKRRLESPMGPGWHILVGRDFAVDLRYRKGTCVLLFSKASKMKVLLYRTTPSVSPQPKLEHEALTKTSETLTTKRKVVIYESNVGCEMKNVVVDKVTRLYNVYEGVQDKEAKIAQALKHSMTFTYGRTWQIIVSSSSELCCLPICDEGSHAHMSVAKLRVVLYRHAGTSFDRQLDFAQFGKRVAFVLATICLLLYSFLSLSSSEAIQRCKESEKGVNEDIMVDGVVFPEGCLVEDVKRANDHAWWKTAAIVGMSAFTMIASLIRMYTKSLTAKAKRS</sequence>
<proteinExistence type="predicted"/>
<comment type="caution">
    <text evidence="2">The sequence shown here is derived from an EMBL/GenBank/DDBJ whole genome shotgun (WGS) entry which is preliminary data.</text>
</comment>
<dbReference type="SUPFAM" id="SSF54648">
    <property type="entry name" value="DLC"/>
    <property type="match status" value="2"/>
</dbReference>
<dbReference type="InterPro" id="IPR037177">
    <property type="entry name" value="DLC_sf"/>
</dbReference>
<evidence type="ECO:0008006" key="4">
    <source>
        <dbReference type="Google" id="ProtNLM"/>
    </source>
</evidence>
<dbReference type="Pfam" id="PF01221">
    <property type="entry name" value="Dynein_light"/>
    <property type="match status" value="2"/>
</dbReference>
<dbReference type="PANTHER" id="PTHR11886">
    <property type="entry name" value="DYNEIN LIGHT CHAIN"/>
    <property type="match status" value="1"/>
</dbReference>
<evidence type="ECO:0000256" key="1">
    <source>
        <dbReference type="SAM" id="Phobius"/>
    </source>
</evidence>
<feature type="transmembrane region" description="Helical" evidence="1">
    <location>
        <begin position="223"/>
        <end position="242"/>
    </location>
</feature>